<dbReference type="InterPro" id="IPR028154">
    <property type="entry name" value="AMP-dep_Lig_C"/>
</dbReference>
<reference evidence="14" key="1">
    <citation type="submission" date="2020-10" db="EMBL/GenBank/DDBJ databases">
        <authorList>
            <person name="Gilroy R."/>
        </authorList>
    </citation>
    <scope>NUCLEOTIDE SEQUENCE</scope>
    <source>
        <strain evidence="14">CHK195-4489</strain>
    </source>
</reference>
<dbReference type="Gene3D" id="3.40.50.12780">
    <property type="entry name" value="N-terminal domain of ligase-like"/>
    <property type="match status" value="1"/>
</dbReference>
<dbReference type="Gene3D" id="3.30.300.30">
    <property type="match status" value="1"/>
</dbReference>
<evidence type="ECO:0000256" key="4">
    <source>
        <dbReference type="ARBA" id="ARBA00022598"/>
    </source>
</evidence>
<evidence type="ECO:0000256" key="6">
    <source>
        <dbReference type="ARBA" id="ARBA00060591"/>
    </source>
</evidence>
<dbReference type="InterPro" id="IPR011880">
    <property type="entry name" value="PA_CoA_ligase"/>
</dbReference>
<evidence type="ECO:0000256" key="2">
    <source>
        <dbReference type="ARBA" id="ARBA00022450"/>
    </source>
</evidence>
<dbReference type="InterPro" id="IPR051414">
    <property type="entry name" value="Adenylate-forming_Reductase"/>
</dbReference>
<evidence type="ECO:0000256" key="7">
    <source>
        <dbReference type="ARBA" id="ARBA00061566"/>
    </source>
</evidence>
<evidence type="ECO:0000256" key="9">
    <source>
        <dbReference type="ARBA" id="ARBA00068695"/>
    </source>
</evidence>
<proteinExistence type="inferred from homology"/>
<evidence type="ECO:0000313" key="15">
    <source>
        <dbReference type="Proteomes" id="UP000824089"/>
    </source>
</evidence>
<organism evidence="14 15">
    <name type="scientific">Candidatus Egerieisoma faecipullorum</name>
    <dbReference type="NCBI Taxonomy" id="2840963"/>
    <lineage>
        <taxon>Bacteria</taxon>
        <taxon>Bacillati</taxon>
        <taxon>Bacillota</taxon>
        <taxon>Clostridia</taxon>
        <taxon>Eubacteriales</taxon>
        <taxon>Clostridiaceae</taxon>
        <taxon>Clostridiaceae incertae sedis</taxon>
        <taxon>Candidatus Egerieisoma</taxon>
    </lineage>
</organism>
<evidence type="ECO:0000259" key="13">
    <source>
        <dbReference type="Pfam" id="PF14535"/>
    </source>
</evidence>
<dbReference type="InterPro" id="IPR000873">
    <property type="entry name" value="AMP-dep_synth/lig_dom"/>
</dbReference>
<name>A0A9D1LAL6_9CLOT</name>
<evidence type="ECO:0000259" key="12">
    <source>
        <dbReference type="Pfam" id="PF00501"/>
    </source>
</evidence>
<dbReference type="EC" id="6.2.1.30" evidence="8 11"/>
<feature type="domain" description="AMP-dependent ligase C-terminal" evidence="13">
    <location>
        <begin position="331"/>
        <end position="428"/>
    </location>
</feature>
<evidence type="ECO:0000313" key="14">
    <source>
        <dbReference type="EMBL" id="HIU30305.1"/>
    </source>
</evidence>
<dbReference type="InterPro" id="IPR042099">
    <property type="entry name" value="ANL_N_sf"/>
</dbReference>
<comment type="caution">
    <text evidence="14">The sequence shown here is derived from an EMBL/GenBank/DDBJ whole genome shotgun (WGS) entry which is preliminary data.</text>
</comment>
<comment type="function">
    <text evidence="11">Catalyzes the activation of phenylacetic acid (PA) to phenylacetyl-CoA (PA-CoA).</text>
</comment>
<evidence type="ECO:0000256" key="1">
    <source>
        <dbReference type="ARBA" id="ARBA00011245"/>
    </source>
</evidence>
<dbReference type="Proteomes" id="UP000824089">
    <property type="component" value="Unassembled WGS sequence"/>
</dbReference>
<dbReference type="AlphaFoldDB" id="A0A9D1LAL6"/>
<evidence type="ECO:0000256" key="3">
    <source>
        <dbReference type="ARBA" id="ARBA00022553"/>
    </source>
</evidence>
<dbReference type="PANTHER" id="PTHR43439">
    <property type="entry name" value="PHENYLACETATE-COENZYME A LIGASE"/>
    <property type="match status" value="1"/>
</dbReference>
<gene>
    <name evidence="14" type="ORF">IAD50_08435</name>
</gene>
<keyword evidence="2" id="KW-0596">Phosphopantetheine</keyword>
<protein>
    <recommendedName>
        <fullName evidence="9 11">Phenylacetate-coenzyme A ligase</fullName>
        <ecNumber evidence="8 11">6.2.1.30</ecNumber>
    </recommendedName>
    <alternativeName>
        <fullName evidence="10 11">Phenylacetyl-CoA ligase</fullName>
    </alternativeName>
</protein>
<evidence type="ECO:0000256" key="8">
    <source>
        <dbReference type="ARBA" id="ARBA00066629"/>
    </source>
</evidence>
<comment type="catalytic activity">
    <reaction evidence="11">
        <text>2-phenylacetate + ATP + CoA = phenylacetyl-CoA + AMP + diphosphate</text>
        <dbReference type="Rhea" id="RHEA:20956"/>
        <dbReference type="ChEBI" id="CHEBI:18401"/>
        <dbReference type="ChEBI" id="CHEBI:30616"/>
        <dbReference type="ChEBI" id="CHEBI:33019"/>
        <dbReference type="ChEBI" id="CHEBI:57287"/>
        <dbReference type="ChEBI" id="CHEBI:57390"/>
        <dbReference type="ChEBI" id="CHEBI:456215"/>
        <dbReference type="EC" id="6.2.1.30"/>
    </reaction>
</comment>
<dbReference type="GO" id="GO:0010124">
    <property type="term" value="P:phenylacetate catabolic process"/>
    <property type="evidence" value="ECO:0007669"/>
    <property type="project" value="UniProtKB-UniRule"/>
</dbReference>
<comment type="subunit">
    <text evidence="1">Monomer.</text>
</comment>
<evidence type="ECO:0000256" key="5">
    <source>
        <dbReference type="ARBA" id="ARBA00022741"/>
    </source>
</evidence>
<dbReference type="GO" id="GO:0000166">
    <property type="term" value="F:nucleotide binding"/>
    <property type="evidence" value="ECO:0007669"/>
    <property type="project" value="UniProtKB-KW"/>
</dbReference>
<reference evidence="14" key="2">
    <citation type="journal article" date="2021" name="PeerJ">
        <title>Extensive microbial diversity within the chicken gut microbiome revealed by metagenomics and culture.</title>
        <authorList>
            <person name="Gilroy R."/>
            <person name="Ravi A."/>
            <person name="Getino M."/>
            <person name="Pursley I."/>
            <person name="Horton D.L."/>
            <person name="Alikhan N.F."/>
            <person name="Baker D."/>
            <person name="Gharbi K."/>
            <person name="Hall N."/>
            <person name="Watson M."/>
            <person name="Adriaenssens E.M."/>
            <person name="Foster-Nyarko E."/>
            <person name="Jarju S."/>
            <person name="Secka A."/>
            <person name="Antonio M."/>
            <person name="Oren A."/>
            <person name="Chaudhuri R.R."/>
            <person name="La Ragione R."/>
            <person name="Hildebrand F."/>
            <person name="Pallen M.J."/>
        </authorList>
    </citation>
    <scope>NUCLEOTIDE SEQUENCE</scope>
    <source>
        <strain evidence="14">CHK195-4489</strain>
    </source>
</reference>
<dbReference type="Pfam" id="PF14535">
    <property type="entry name" value="AMP-binding_C_2"/>
    <property type="match status" value="1"/>
</dbReference>
<keyword evidence="5 11" id="KW-0547">Nucleotide-binding</keyword>
<evidence type="ECO:0000256" key="11">
    <source>
        <dbReference type="PIRNR" id="PIRNR006444"/>
    </source>
</evidence>
<dbReference type="SUPFAM" id="SSF56801">
    <property type="entry name" value="Acetyl-CoA synthetase-like"/>
    <property type="match status" value="1"/>
</dbReference>
<comment type="similarity">
    <text evidence="7 11">Belongs to the phenylacetyl-CoA ligase family.</text>
</comment>
<sequence>MIWNPGRECLSRKEYDAMKLERLKWTVRRAYENVPFYREKFDAIGLKPEHIQTLKDIEKIPYTTKLDLRDNYPFRLFAEPMNKIVRLHASSGTTGKPVVFGYTKHDMKVWRENISRIAAMAGVTADDIAQIVFGFGMFTGGFGLYQGLENMGVTVVPSSSGNSERQLMFIEDFGVTVIVGTPSYVLHLGELAEERALKHRLRVGMFGGEGHTAEMRKQIEKLWGIECTENYGLTEVQGPGVSGECLEHDGMHFNEDSFLYEIIDSDTLEVKNPEEEGELVLTTLTKEGVPVLRYRTKDITSINFAPCRCGRTSARMSKVKGRSDDMLIIKGVNVFPSQIESLLLGIPHIGPHYEIIVTRKGYMDQLEIKVELADSSLLESYGELEALTAKIREKVKSNLLLDAKITLAEPKSLERYVNGKAQRVHDLRNQ</sequence>
<dbReference type="PIRSF" id="PIRSF006444">
    <property type="entry name" value="PaaK"/>
    <property type="match status" value="1"/>
</dbReference>
<dbReference type="PANTHER" id="PTHR43439:SF2">
    <property type="entry name" value="ENZYME, PUTATIVE (JCVI)-RELATED"/>
    <property type="match status" value="1"/>
</dbReference>
<dbReference type="CDD" id="cd05913">
    <property type="entry name" value="PaaK"/>
    <property type="match status" value="1"/>
</dbReference>
<keyword evidence="3" id="KW-0597">Phosphoprotein</keyword>
<evidence type="ECO:0000256" key="10">
    <source>
        <dbReference type="ARBA" id="ARBA00075111"/>
    </source>
</evidence>
<feature type="domain" description="AMP-dependent synthetase/ligase" evidence="12">
    <location>
        <begin position="87"/>
        <end position="281"/>
    </location>
</feature>
<keyword evidence="4 11" id="KW-0436">Ligase</keyword>
<dbReference type="InterPro" id="IPR045851">
    <property type="entry name" value="AMP-bd_C_sf"/>
</dbReference>
<dbReference type="EMBL" id="DVMM01000186">
    <property type="protein sequence ID" value="HIU30305.1"/>
    <property type="molecule type" value="Genomic_DNA"/>
</dbReference>
<comment type="pathway">
    <text evidence="6 11">Aromatic compound metabolism; phenylacetate degradation.</text>
</comment>
<dbReference type="FunFam" id="3.40.50.12780:FF:000016">
    <property type="entry name" value="Phenylacetate-coenzyme A ligase"/>
    <property type="match status" value="1"/>
</dbReference>
<dbReference type="GO" id="GO:0047475">
    <property type="term" value="F:phenylacetate-CoA ligase activity"/>
    <property type="evidence" value="ECO:0007669"/>
    <property type="project" value="UniProtKB-EC"/>
</dbReference>
<dbReference type="Pfam" id="PF00501">
    <property type="entry name" value="AMP-binding"/>
    <property type="match status" value="1"/>
</dbReference>
<accession>A0A9D1LAL6</accession>